<dbReference type="SMART" id="SM00116">
    <property type="entry name" value="CBS"/>
    <property type="match status" value="2"/>
</dbReference>
<dbReference type="KEGG" id="abi:Aboo_1050"/>
<proteinExistence type="predicted"/>
<dbReference type="HOGENOM" id="CLU_116133_0_0_2"/>
<dbReference type="STRING" id="439481.Aboo_1050"/>
<organism evidence="2 3">
    <name type="scientific">Aciduliprofundum boonei (strain DSM 19572 / T469)</name>
    <dbReference type="NCBI Taxonomy" id="439481"/>
    <lineage>
        <taxon>Archaea</taxon>
        <taxon>Methanobacteriati</taxon>
        <taxon>Thermoplasmatota</taxon>
        <taxon>DHVE2 group</taxon>
        <taxon>Candidatus Aciduliprofundum</taxon>
    </lineage>
</organism>
<dbReference type="RefSeq" id="WP_008086574.1">
    <property type="nucleotide sequence ID" value="NC_013926.1"/>
</dbReference>
<keyword evidence="3" id="KW-1185">Reference proteome</keyword>
<dbReference type="InterPro" id="IPR001387">
    <property type="entry name" value="Cro/C1-type_HTH"/>
</dbReference>
<dbReference type="Pfam" id="PF00571">
    <property type="entry name" value="CBS"/>
    <property type="match status" value="2"/>
</dbReference>
<dbReference type="PROSITE" id="PS50943">
    <property type="entry name" value="HTH_CROC1"/>
    <property type="match status" value="1"/>
</dbReference>
<reference evidence="2" key="1">
    <citation type="submission" date="2010-02" db="EMBL/GenBank/DDBJ databases">
        <title>Complete sequence of Aciduliprofundum boonei T469.</title>
        <authorList>
            <consortium name="US DOE Joint Genome Institute"/>
            <person name="Lucas S."/>
            <person name="Copeland A."/>
            <person name="Lapidus A."/>
            <person name="Cheng J.-F."/>
            <person name="Bruce D."/>
            <person name="Goodwin L."/>
            <person name="Pitluck S."/>
            <person name="Saunders E."/>
            <person name="Detter J.C."/>
            <person name="Han C."/>
            <person name="Tapia R."/>
            <person name="Land M."/>
            <person name="Hauser L."/>
            <person name="Kyrpides N."/>
            <person name="Mikhailova N."/>
            <person name="Flores G."/>
            <person name="Reysenbach A.-L."/>
            <person name="Woyke T."/>
        </authorList>
    </citation>
    <scope>NUCLEOTIDE SEQUENCE</scope>
    <source>
        <strain evidence="2">T469</strain>
    </source>
</reference>
<evidence type="ECO:0000313" key="3">
    <source>
        <dbReference type="Proteomes" id="UP000001400"/>
    </source>
</evidence>
<dbReference type="SUPFAM" id="SSF47413">
    <property type="entry name" value="lambda repressor-like DNA-binding domains"/>
    <property type="match status" value="1"/>
</dbReference>
<evidence type="ECO:0000256" key="1">
    <source>
        <dbReference type="ARBA" id="ARBA00023122"/>
    </source>
</evidence>
<evidence type="ECO:0000313" key="2">
    <source>
        <dbReference type="EMBL" id="ADD08859.1"/>
    </source>
</evidence>
<dbReference type="PANTHER" id="PTHR43080">
    <property type="entry name" value="CBS DOMAIN-CONTAINING PROTEIN CBSX3, MITOCHONDRIAL"/>
    <property type="match status" value="1"/>
</dbReference>
<gene>
    <name evidence="2" type="ordered locus">Aboo_1050</name>
</gene>
<dbReference type="EMBL" id="CP001941">
    <property type="protein sequence ID" value="ADD08859.1"/>
    <property type="molecule type" value="Genomic_DNA"/>
</dbReference>
<dbReference type="PANTHER" id="PTHR43080:SF4">
    <property type="entry name" value="CRO-LIKE PROTEIN"/>
    <property type="match status" value="1"/>
</dbReference>
<dbReference type="InterPro" id="IPR017158">
    <property type="entry name" value="Tscrpt-reg_CBS-contain_prd"/>
</dbReference>
<dbReference type="SUPFAM" id="SSF54631">
    <property type="entry name" value="CBS-domain pair"/>
    <property type="match status" value="1"/>
</dbReference>
<dbReference type="InterPro" id="IPR046342">
    <property type="entry name" value="CBS_dom_sf"/>
</dbReference>
<dbReference type="Proteomes" id="UP000001400">
    <property type="component" value="Chromosome"/>
</dbReference>
<sequence>MIPSLSSIKERRRRLGWSQKELAKRSGVSQSAITKIEKGDMNPSYTLAVKIFNALDEGEREKYKGKKAKDLMNTTVISLSPKDRVKKARELMKEHGISQIPVVERDKVVGMITENDILEGYEKHGAGIVDLLVEDVMGPPPIAVRKDTSMDAIVELLKQEQALLVVENDELLGIITKADIVYKG</sequence>
<dbReference type="SMART" id="SM00530">
    <property type="entry name" value="HTH_XRE"/>
    <property type="match status" value="1"/>
</dbReference>
<accession>B5IHA1</accession>
<dbReference type="Gene3D" id="3.10.580.10">
    <property type="entry name" value="CBS-domain"/>
    <property type="match status" value="1"/>
</dbReference>
<dbReference type="InterPro" id="IPR010982">
    <property type="entry name" value="Lambda_DNA-bd_dom_sf"/>
</dbReference>
<protein>
    <submittedName>
        <fullName evidence="2">Transcriptional regulator, XRE family</fullName>
    </submittedName>
</protein>
<dbReference type="InterPro" id="IPR051257">
    <property type="entry name" value="Diverse_CBS-Domain"/>
</dbReference>
<dbReference type="CDD" id="cd00093">
    <property type="entry name" value="HTH_XRE"/>
    <property type="match status" value="1"/>
</dbReference>
<name>B5IHA1_ACIB4</name>
<dbReference type="InterPro" id="IPR000644">
    <property type="entry name" value="CBS_dom"/>
</dbReference>
<dbReference type="GeneID" id="8828007"/>
<dbReference type="AlphaFoldDB" id="B5IHA1"/>
<dbReference type="GO" id="GO:0003677">
    <property type="term" value="F:DNA binding"/>
    <property type="evidence" value="ECO:0007669"/>
    <property type="project" value="InterPro"/>
</dbReference>
<dbReference type="OrthoDB" id="30763at2157"/>
<dbReference type="eggNOG" id="arCOG00608">
    <property type="taxonomic scope" value="Archaea"/>
</dbReference>
<dbReference type="Pfam" id="PF01381">
    <property type="entry name" value="HTH_3"/>
    <property type="match status" value="1"/>
</dbReference>
<dbReference type="PIRSF" id="PIRSF037253">
    <property type="entry name" value="HTH_CBS_prd"/>
    <property type="match status" value="1"/>
</dbReference>
<keyword evidence="1" id="KW-0129">CBS domain</keyword>
<dbReference type="Gene3D" id="1.10.260.40">
    <property type="entry name" value="lambda repressor-like DNA-binding domains"/>
    <property type="match status" value="1"/>
</dbReference>
<dbReference type="PROSITE" id="PS51371">
    <property type="entry name" value="CBS"/>
    <property type="match status" value="1"/>
</dbReference>